<gene>
    <name evidence="4" type="ORF">ET33_20165</name>
</gene>
<dbReference type="OrthoDB" id="9785707at2"/>
<dbReference type="Pfam" id="PF02481">
    <property type="entry name" value="DNA_processg_A"/>
    <property type="match status" value="1"/>
</dbReference>
<dbReference type="AlphaFoldDB" id="A0A081PA39"/>
<sequence>MDNRSMLFALHHMEGVGSKTIGRLVRQFPQLCDIISLSYADWLDFGLTPVRAEQMVRGLGHVTEAQLDAKRSRYKELHIEWVVLGDDRYPAMLLETADPPWILYYRGQLDIVNRPCIAMVGTRTPTAYGKMTAERLAESLSAAGVCVVSGLARGIDSAAHEGALRSHGSTVAVLGCSIETVYPPENKALYRKISECGLLLSEYPLGTRPHPGLFPQRNRIIAGLSLGVVVVEAALKSGSLITVDQALEASRDVYAVPGPISSPKSEGTLSLLKQGAKLVTGAADILEEYAGRISLDQKAYIMNTTEAKPVLSEDEQKIVDMLQFRPLTIDELLSQSQFTFGHLHSVLINLLMTRRIVELPGSVYAVP</sequence>
<dbReference type="PANTHER" id="PTHR43022">
    <property type="entry name" value="PROTEIN SMF"/>
    <property type="match status" value="1"/>
</dbReference>
<dbReference type="InterPro" id="IPR036388">
    <property type="entry name" value="WH-like_DNA-bd_sf"/>
</dbReference>
<dbReference type="NCBIfam" id="TIGR00732">
    <property type="entry name" value="dprA"/>
    <property type="match status" value="1"/>
</dbReference>
<evidence type="ECO:0000259" key="2">
    <source>
        <dbReference type="Pfam" id="PF02481"/>
    </source>
</evidence>
<dbReference type="Proteomes" id="UP000028123">
    <property type="component" value="Unassembled WGS sequence"/>
</dbReference>
<dbReference type="RefSeq" id="WP_036676481.1">
    <property type="nucleotide sequence ID" value="NZ_JNVM01000003.1"/>
</dbReference>
<feature type="domain" description="DprA winged helix" evidence="3">
    <location>
        <begin position="305"/>
        <end position="361"/>
    </location>
</feature>
<dbReference type="Pfam" id="PF17782">
    <property type="entry name" value="WHD_DprA"/>
    <property type="match status" value="1"/>
</dbReference>
<proteinExistence type="inferred from homology"/>
<dbReference type="GO" id="GO:0009294">
    <property type="term" value="P:DNA-mediated transformation"/>
    <property type="evidence" value="ECO:0007669"/>
    <property type="project" value="InterPro"/>
</dbReference>
<dbReference type="SUPFAM" id="SSF102405">
    <property type="entry name" value="MCP/YpsA-like"/>
    <property type="match status" value="1"/>
</dbReference>
<evidence type="ECO:0000313" key="4">
    <source>
        <dbReference type="EMBL" id="KEQ27562.1"/>
    </source>
</evidence>
<name>A0A081PA39_9BACL</name>
<reference evidence="4 5" key="1">
    <citation type="submission" date="2014-06" db="EMBL/GenBank/DDBJ databases">
        <title>Draft genome sequence of Paenibacillus sp. MSt1.</title>
        <authorList>
            <person name="Aw Y.K."/>
            <person name="Ong K.S."/>
            <person name="Gan H.M."/>
            <person name="Lee S.M."/>
        </authorList>
    </citation>
    <scope>NUCLEOTIDE SEQUENCE [LARGE SCALE GENOMIC DNA]</scope>
    <source>
        <strain evidence="4 5">MSt1</strain>
    </source>
</reference>
<keyword evidence="5" id="KW-1185">Reference proteome</keyword>
<accession>A0A081PA39</accession>
<dbReference type="Gene3D" id="3.40.50.450">
    <property type="match status" value="1"/>
</dbReference>
<evidence type="ECO:0000313" key="5">
    <source>
        <dbReference type="Proteomes" id="UP000028123"/>
    </source>
</evidence>
<feature type="domain" description="Smf/DprA SLOG" evidence="2">
    <location>
        <begin position="82"/>
        <end position="289"/>
    </location>
</feature>
<organism evidence="4 5">
    <name type="scientific">Paenibacillus tyrfis</name>
    <dbReference type="NCBI Taxonomy" id="1501230"/>
    <lineage>
        <taxon>Bacteria</taxon>
        <taxon>Bacillati</taxon>
        <taxon>Bacillota</taxon>
        <taxon>Bacilli</taxon>
        <taxon>Bacillales</taxon>
        <taxon>Paenibacillaceae</taxon>
        <taxon>Paenibacillus</taxon>
    </lineage>
</organism>
<dbReference type="Gene3D" id="1.10.10.10">
    <property type="entry name" value="Winged helix-like DNA-binding domain superfamily/Winged helix DNA-binding domain"/>
    <property type="match status" value="1"/>
</dbReference>
<dbReference type="EMBL" id="JNVM01000003">
    <property type="protein sequence ID" value="KEQ27562.1"/>
    <property type="molecule type" value="Genomic_DNA"/>
</dbReference>
<dbReference type="PANTHER" id="PTHR43022:SF1">
    <property type="entry name" value="PROTEIN SMF"/>
    <property type="match status" value="1"/>
</dbReference>
<dbReference type="InterPro" id="IPR057666">
    <property type="entry name" value="DrpA_SLOG"/>
</dbReference>
<comment type="similarity">
    <text evidence="1">Belongs to the DprA/Smf family.</text>
</comment>
<dbReference type="InterPro" id="IPR003488">
    <property type="entry name" value="DprA"/>
</dbReference>
<evidence type="ECO:0000259" key="3">
    <source>
        <dbReference type="Pfam" id="PF17782"/>
    </source>
</evidence>
<dbReference type="eggNOG" id="COG0758">
    <property type="taxonomic scope" value="Bacteria"/>
</dbReference>
<comment type="caution">
    <text evidence="4">The sequence shown here is derived from an EMBL/GenBank/DDBJ whole genome shotgun (WGS) entry which is preliminary data.</text>
</comment>
<protein>
    <submittedName>
        <fullName evidence="4">DNA processing protein DprA</fullName>
    </submittedName>
</protein>
<dbReference type="InterPro" id="IPR041614">
    <property type="entry name" value="DprA_WH"/>
</dbReference>
<evidence type="ECO:0000256" key="1">
    <source>
        <dbReference type="ARBA" id="ARBA00006525"/>
    </source>
</evidence>